<evidence type="ECO:0000313" key="2">
    <source>
        <dbReference type="Proteomes" id="UP000237631"/>
    </source>
</evidence>
<reference evidence="2" key="1">
    <citation type="journal article" date="2017" name="bioRxiv">
        <title>Conservation of a gene cluster reveals novel cercosporin biosynthetic mechanisms and extends production to the genus Colletotrichum.</title>
        <authorList>
            <person name="de Jonge R."/>
            <person name="Ebert M.K."/>
            <person name="Huitt-Roehl C.R."/>
            <person name="Pal P."/>
            <person name="Suttle J.C."/>
            <person name="Spanner R.E."/>
            <person name="Neubauer J.D."/>
            <person name="Jurick W.M.II."/>
            <person name="Stott K.A."/>
            <person name="Secor G.A."/>
            <person name="Thomma B.P.H.J."/>
            <person name="Van de Peer Y."/>
            <person name="Townsend C.A."/>
            <person name="Bolton M.D."/>
        </authorList>
    </citation>
    <scope>NUCLEOTIDE SEQUENCE [LARGE SCALE GENOMIC DNA]</scope>
    <source>
        <strain evidence="2">CBS538.71</strain>
    </source>
</reference>
<evidence type="ECO:0000313" key="1">
    <source>
        <dbReference type="EMBL" id="PPJ61332.1"/>
    </source>
</evidence>
<dbReference type="EMBL" id="PNEN01000057">
    <property type="protein sequence ID" value="PPJ61332.1"/>
    <property type="molecule type" value="Genomic_DNA"/>
</dbReference>
<name>A0A2S6CNP6_9PEZI</name>
<protein>
    <submittedName>
        <fullName evidence="1">Uncharacterized protein</fullName>
    </submittedName>
</protein>
<comment type="caution">
    <text evidence="1">The sequence shown here is derived from an EMBL/GenBank/DDBJ whole genome shotgun (WGS) entry which is preliminary data.</text>
</comment>
<sequence>MPEHVVGSIALAEERIELVLEVMELAIKKDKAKASTLTTDANAIRTMIKGEDAGVTAAAARRRRIGGEEEEEVVIGLPEPDNIGDRPIKASRKNESSNELEKILNSLVGILGQRPVDVE</sequence>
<dbReference type="AlphaFoldDB" id="A0A2S6CNP6"/>
<accession>A0A2S6CNP6</accession>
<organism evidence="1 2">
    <name type="scientific">Cercospora berteroae</name>
    <dbReference type="NCBI Taxonomy" id="357750"/>
    <lineage>
        <taxon>Eukaryota</taxon>
        <taxon>Fungi</taxon>
        <taxon>Dikarya</taxon>
        <taxon>Ascomycota</taxon>
        <taxon>Pezizomycotina</taxon>
        <taxon>Dothideomycetes</taxon>
        <taxon>Dothideomycetidae</taxon>
        <taxon>Mycosphaerellales</taxon>
        <taxon>Mycosphaerellaceae</taxon>
        <taxon>Cercospora</taxon>
    </lineage>
</organism>
<gene>
    <name evidence="1" type="ORF">CBER1_11972</name>
</gene>
<proteinExistence type="predicted"/>
<keyword evidence="2" id="KW-1185">Reference proteome</keyword>
<dbReference type="Proteomes" id="UP000237631">
    <property type="component" value="Unassembled WGS sequence"/>
</dbReference>